<dbReference type="InterPro" id="IPR023346">
    <property type="entry name" value="Lysozyme-like_dom_sf"/>
</dbReference>
<gene>
    <name evidence="1" type="ORF">GCM10023213_36230</name>
</gene>
<sequence>MSQRPTHEIKIGQFIVTSEARRDKQGKISVYAIPSGDGGGKYEIAGINDRYHPDAAARLKKLIQAGRQDEAEAEAVEYILSYTDQVRGWHPDPGIQAFLRDTAFNRGPGGAAKILQIAIGGRVKVDGVVGGITRAAANQVTVTIGSRGLLVKLLDARERYERQIAPPVGSRAKFWKGLQSRWKKAFEFAWGLIQK</sequence>
<keyword evidence="2" id="KW-1185">Reference proteome</keyword>
<dbReference type="Proteomes" id="UP001499852">
    <property type="component" value="Unassembled WGS sequence"/>
</dbReference>
<reference evidence="2" key="1">
    <citation type="journal article" date="2019" name="Int. J. Syst. Evol. Microbiol.">
        <title>The Global Catalogue of Microorganisms (GCM) 10K type strain sequencing project: providing services to taxonomists for standard genome sequencing and annotation.</title>
        <authorList>
            <consortium name="The Broad Institute Genomics Platform"/>
            <consortium name="The Broad Institute Genome Sequencing Center for Infectious Disease"/>
            <person name="Wu L."/>
            <person name="Ma J."/>
        </authorList>
    </citation>
    <scope>NUCLEOTIDE SEQUENCE [LARGE SCALE GENOMIC DNA]</scope>
    <source>
        <strain evidence="2">JCM 18053</strain>
    </source>
</reference>
<comment type="caution">
    <text evidence="1">The sequence shown here is derived from an EMBL/GenBank/DDBJ whole genome shotgun (WGS) entry which is preliminary data.</text>
</comment>
<organism evidence="1 2">
    <name type="scientific">Prosthecobacter algae</name>
    <dbReference type="NCBI Taxonomy" id="1144682"/>
    <lineage>
        <taxon>Bacteria</taxon>
        <taxon>Pseudomonadati</taxon>
        <taxon>Verrucomicrobiota</taxon>
        <taxon>Verrucomicrobiia</taxon>
        <taxon>Verrucomicrobiales</taxon>
        <taxon>Verrucomicrobiaceae</taxon>
        <taxon>Prosthecobacter</taxon>
    </lineage>
</organism>
<dbReference type="SUPFAM" id="SSF53955">
    <property type="entry name" value="Lysozyme-like"/>
    <property type="match status" value="1"/>
</dbReference>
<dbReference type="EMBL" id="BAABIA010000008">
    <property type="protein sequence ID" value="GAA5145105.1"/>
    <property type="molecule type" value="Genomic_DNA"/>
</dbReference>
<name>A0ABP9PHU0_9BACT</name>
<evidence type="ECO:0000313" key="1">
    <source>
        <dbReference type="EMBL" id="GAA5145105.1"/>
    </source>
</evidence>
<dbReference type="RefSeq" id="WP_345737807.1">
    <property type="nucleotide sequence ID" value="NZ_BAABIA010000008.1"/>
</dbReference>
<accession>A0ABP9PHU0</accession>
<protein>
    <submittedName>
        <fullName evidence="1">Uncharacterized protein</fullName>
    </submittedName>
</protein>
<evidence type="ECO:0000313" key="2">
    <source>
        <dbReference type="Proteomes" id="UP001499852"/>
    </source>
</evidence>
<dbReference type="Gene3D" id="1.20.141.10">
    <property type="entry name" value="Chitosanase, subunit A, domain 1"/>
    <property type="match status" value="1"/>
</dbReference>
<proteinExistence type="predicted"/>